<dbReference type="EMBL" id="CP034235">
    <property type="protein sequence ID" value="QGQ94778.1"/>
    <property type="molecule type" value="Genomic_DNA"/>
</dbReference>
<dbReference type="PANTHER" id="PTHR36566">
    <property type="entry name" value="NICKEL INSERTION PROTEIN-RELATED"/>
    <property type="match status" value="1"/>
</dbReference>
<dbReference type="OrthoDB" id="9765625at2"/>
<dbReference type="RefSeq" id="WP_155699787.1">
    <property type="nucleotide sequence ID" value="NZ_CP034235.1"/>
</dbReference>
<accession>A0A6B8RHB6</accession>
<dbReference type="Gene3D" id="3.10.20.300">
    <property type="entry name" value="mk0293 like domain"/>
    <property type="match status" value="1"/>
</dbReference>
<name>A0A6B8RHB6_9BACL</name>
<protein>
    <submittedName>
        <fullName evidence="2">DUF111 family protein</fullName>
    </submittedName>
</protein>
<evidence type="ECO:0000313" key="2">
    <source>
        <dbReference type="EMBL" id="QGQ94778.1"/>
    </source>
</evidence>
<dbReference type="KEGG" id="ppsc:EHS13_07735"/>
<gene>
    <name evidence="2" type="ORF">EHS13_07735</name>
</gene>
<dbReference type="AlphaFoldDB" id="A0A6B8RHB6"/>
<reference evidence="3" key="1">
    <citation type="submission" date="2018-11" db="EMBL/GenBank/DDBJ databases">
        <title>Complete genome sequence of Paenibacillus sp. ML311-T8.</title>
        <authorList>
            <person name="Nam Y.-D."/>
            <person name="Kang J."/>
            <person name="Chung W.-H."/>
            <person name="Park Y.S."/>
        </authorList>
    </citation>
    <scope>NUCLEOTIDE SEQUENCE [LARGE SCALE GENOMIC DNA]</scope>
    <source>
        <strain evidence="3">ML311-T8</strain>
    </source>
</reference>
<dbReference type="Proteomes" id="UP000426246">
    <property type="component" value="Chromosome"/>
</dbReference>
<proteinExistence type="predicted"/>
<evidence type="ECO:0000256" key="1">
    <source>
        <dbReference type="ARBA" id="ARBA00022596"/>
    </source>
</evidence>
<dbReference type="Pfam" id="PF01969">
    <property type="entry name" value="Ni_insertion"/>
    <property type="match status" value="1"/>
</dbReference>
<evidence type="ECO:0000313" key="3">
    <source>
        <dbReference type="Proteomes" id="UP000426246"/>
    </source>
</evidence>
<organism evidence="2 3">
    <name type="scientific">Paenibacillus psychroresistens</name>
    <dbReference type="NCBI Taxonomy" id="1778678"/>
    <lineage>
        <taxon>Bacteria</taxon>
        <taxon>Bacillati</taxon>
        <taxon>Bacillota</taxon>
        <taxon>Bacilli</taxon>
        <taxon>Bacillales</taxon>
        <taxon>Paenibacillaceae</taxon>
        <taxon>Paenibacillus</taxon>
    </lineage>
</organism>
<keyword evidence="3" id="KW-1185">Reference proteome</keyword>
<sequence length="161" mass="18661">MTFDHADEHLDDQMIMIQANIDDMNPEHCTYVMDLLFEQGANDVIWIPIIMKKGRPGLQLQVLTDHALLEKLETIIFRETTTLGLRYFATTVHRLARAFVKVQTQWGEMTVKTGYHAGELVQYAPEFKECEQVAKLQQIPLKQVYDEVRLQFTLIHVPSDT</sequence>
<keyword evidence="1" id="KW-0533">Nickel</keyword>
<dbReference type="InterPro" id="IPR002822">
    <property type="entry name" value="Ni_insertion"/>
</dbReference>
<dbReference type="PANTHER" id="PTHR36566:SF1">
    <property type="entry name" value="PYRIDINIUM-3,5-BISTHIOCARBOXYLIC ACID MONONUCLEOTIDE NICKEL INSERTION PROTEIN"/>
    <property type="match status" value="1"/>
</dbReference>
<dbReference type="Gene3D" id="3.30.70.1380">
    <property type="entry name" value="Transcriptional regulatory protein pf0864 domain like"/>
    <property type="match status" value="1"/>
</dbReference>